<evidence type="ECO:0000313" key="4">
    <source>
        <dbReference type="EMBL" id="MEI4548448.1"/>
    </source>
</evidence>
<dbReference type="InterPro" id="IPR051450">
    <property type="entry name" value="Gfo/Idh/MocA_Oxidoreductases"/>
</dbReference>
<dbReference type="InterPro" id="IPR036291">
    <property type="entry name" value="NAD(P)-bd_dom_sf"/>
</dbReference>
<organism evidence="4 5">
    <name type="scientific">Pseudoalteromonas spongiae</name>
    <dbReference type="NCBI Taxonomy" id="298657"/>
    <lineage>
        <taxon>Bacteria</taxon>
        <taxon>Pseudomonadati</taxon>
        <taxon>Pseudomonadota</taxon>
        <taxon>Gammaproteobacteria</taxon>
        <taxon>Alteromonadales</taxon>
        <taxon>Pseudoalteromonadaceae</taxon>
        <taxon>Pseudoalteromonas</taxon>
    </lineage>
</organism>
<dbReference type="Pfam" id="PF22725">
    <property type="entry name" value="GFO_IDH_MocA_C3"/>
    <property type="match status" value="1"/>
</dbReference>
<dbReference type="PANTHER" id="PTHR43377">
    <property type="entry name" value="BILIVERDIN REDUCTASE A"/>
    <property type="match status" value="1"/>
</dbReference>
<evidence type="ECO:0000259" key="2">
    <source>
        <dbReference type="Pfam" id="PF01408"/>
    </source>
</evidence>
<feature type="domain" description="Gfo/Idh/MocA-like oxidoreductase N-terminal" evidence="2">
    <location>
        <begin position="8"/>
        <end position="124"/>
    </location>
</feature>
<dbReference type="Pfam" id="PF01408">
    <property type="entry name" value="GFO_IDH_MocA"/>
    <property type="match status" value="1"/>
</dbReference>
<dbReference type="SUPFAM" id="SSF55347">
    <property type="entry name" value="Glyceraldehyde-3-phosphate dehydrogenase-like, C-terminal domain"/>
    <property type="match status" value="1"/>
</dbReference>
<gene>
    <name evidence="4" type="ORF">WAE96_01840</name>
</gene>
<dbReference type="Gene3D" id="3.40.50.720">
    <property type="entry name" value="NAD(P)-binding Rossmann-like Domain"/>
    <property type="match status" value="1"/>
</dbReference>
<dbReference type="RefSeq" id="WP_100912563.1">
    <property type="nucleotide sequence ID" value="NZ_CP023398.1"/>
</dbReference>
<dbReference type="Gene3D" id="3.30.360.10">
    <property type="entry name" value="Dihydrodipicolinate Reductase, domain 2"/>
    <property type="match status" value="1"/>
</dbReference>
<dbReference type="SUPFAM" id="SSF51735">
    <property type="entry name" value="NAD(P)-binding Rossmann-fold domains"/>
    <property type="match status" value="1"/>
</dbReference>
<dbReference type="Proteomes" id="UP001382455">
    <property type="component" value="Unassembled WGS sequence"/>
</dbReference>
<keyword evidence="1" id="KW-0732">Signal</keyword>
<evidence type="ECO:0000259" key="3">
    <source>
        <dbReference type="Pfam" id="PF22725"/>
    </source>
</evidence>
<evidence type="ECO:0000313" key="5">
    <source>
        <dbReference type="Proteomes" id="UP001382455"/>
    </source>
</evidence>
<name>A0ABU8ENA6_9GAMM</name>
<dbReference type="EMBL" id="JBAWKS010000001">
    <property type="protein sequence ID" value="MEI4548448.1"/>
    <property type="molecule type" value="Genomic_DNA"/>
</dbReference>
<sequence length="323" mass="35671">MNSPKKTVRIGVAGAGSMGRNHVRVAVANPLVECIGLYDPNEQQGSNVAKEFGCKYFNDFQTFLEQVDAVVLAAPTTLHFELAKQILLQDKHCLIEKPITVEVSEAEELKAIAEERHLTLAVGHVERYNPVYPELQKILEDKEILAIKANRLSYNTSRANDVDVVLDLMIHDIDNVNCLVPGQLELVGAVGGNFYTNNSDYVTAIFKGANGVVCDITASKASQTKQRTILISCENCFINVDFLRKEIEVNRYAQGAYVSSNSDIKYKQESLVERVFVPNVEPLMAEHTDFAEAILFGRAPRVTAQDGIEALKIAIGVQAQCKN</sequence>
<keyword evidence="5" id="KW-1185">Reference proteome</keyword>
<dbReference type="PANTHER" id="PTHR43377:SF1">
    <property type="entry name" value="BILIVERDIN REDUCTASE A"/>
    <property type="match status" value="1"/>
</dbReference>
<accession>A0ABU8ENA6</accession>
<comment type="caution">
    <text evidence="4">The sequence shown here is derived from an EMBL/GenBank/DDBJ whole genome shotgun (WGS) entry which is preliminary data.</text>
</comment>
<proteinExistence type="predicted"/>
<protein>
    <submittedName>
        <fullName evidence="4">Gfo/Idh/MocA family oxidoreductase</fullName>
    </submittedName>
</protein>
<evidence type="ECO:0000256" key="1">
    <source>
        <dbReference type="ARBA" id="ARBA00022729"/>
    </source>
</evidence>
<feature type="domain" description="GFO/IDH/MocA-like oxidoreductase" evidence="3">
    <location>
        <begin position="160"/>
        <end position="234"/>
    </location>
</feature>
<reference evidence="4 5" key="1">
    <citation type="submission" date="2023-12" db="EMBL/GenBank/DDBJ databases">
        <title>Friends and Foes: Symbiotic and Algicidal bacterial influence on Karenia brevis blooms.</title>
        <authorList>
            <person name="Fei C."/>
            <person name="Mohamed A.R."/>
            <person name="Booker A."/>
            <person name="Arshad M."/>
            <person name="Klass S."/>
            <person name="Ahn S."/>
            <person name="Gilbert P.M."/>
            <person name="Heil C.A."/>
            <person name="Martinez J.M."/>
            <person name="Amin S.A."/>
        </authorList>
    </citation>
    <scope>NUCLEOTIDE SEQUENCE [LARGE SCALE GENOMIC DNA]</scope>
    <source>
        <strain evidence="4 5">CE15</strain>
    </source>
</reference>
<dbReference type="InterPro" id="IPR055170">
    <property type="entry name" value="GFO_IDH_MocA-like_dom"/>
</dbReference>
<dbReference type="InterPro" id="IPR000683">
    <property type="entry name" value="Gfo/Idh/MocA-like_OxRdtase_N"/>
</dbReference>